<dbReference type="Proteomes" id="UP000295163">
    <property type="component" value="Unassembled WGS sequence"/>
</dbReference>
<dbReference type="Pfam" id="PF01943">
    <property type="entry name" value="Polysacc_synt"/>
    <property type="match status" value="1"/>
</dbReference>
<organism evidence="7 8">
    <name type="scientific">Kocuria rosea</name>
    <name type="common">Deinococcus erythromyxa</name>
    <name type="synonym">Micrococcus rubens</name>
    <dbReference type="NCBI Taxonomy" id="1275"/>
    <lineage>
        <taxon>Bacteria</taxon>
        <taxon>Bacillati</taxon>
        <taxon>Actinomycetota</taxon>
        <taxon>Actinomycetes</taxon>
        <taxon>Micrococcales</taxon>
        <taxon>Micrococcaceae</taxon>
        <taxon>Kocuria</taxon>
    </lineage>
</organism>
<reference evidence="7 8" key="1">
    <citation type="submission" date="2019-03" db="EMBL/GenBank/DDBJ databases">
        <title>Genome Sequencing and Assembly of Various Microbes Isolated from Partially Reclaimed Soil and Acid Mine Drainage (AMD) Site.</title>
        <authorList>
            <person name="Steinbock B."/>
            <person name="Bechtold R."/>
            <person name="Sevigny J.L."/>
            <person name="Thomas D."/>
            <person name="Cuthill L.R."/>
            <person name="Aveiro Johannsen E.J."/>
            <person name="Thomas K."/>
            <person name="Ghosh A."/>
        </authorList>
    </citation>
    <scope>NUCLEOTIDE SEQUENCE [LARGE SCALE GENOMIC DNA]</scope>
    <source>
        <strain evidence="7 8">S-A3</strain>
    </source>
</reference>
<keyword evidence="2" id="KW-1003">Cell membrane</keyword>
<dbReference type="AlphaFoldDB" id="A0A4R5YGL7"/>
<keyword evidence="5 6" id="KW-0472">Membrane</keyword>
<feature type="transmembrane region" description="Helical" evidence="6">
    <location>
        <begin position="278"/>
        <end position="297"/>
    </location>
</feature>
<accession>A0A4R5YGL7</accession>
<dbReference type="EMBL" id="SMZT01000004">
    <property type="protein sequence ID" value="TDL42443.1"/>
    <property type="molecule type" value="Genomic_DNA"/>
</dbReference>
<name>A0A4R5YGL7_KOCRO</name>
<dbReference type="InterPro" id="IPR050833">
    <property type="entry name" value="Poly_Biosynth_Transport"/>
</dbReference>
<feature type="transmembrane region" description="Helical" evidence="6">
    <location>
        <begin position="345"/>
        <end position="368"/>
    </location>
</feature>
<feature type="transmembrane region" description="Helical" evidence="6">
    <location>
        <begin position="35"/>
        <end position="63"/>
    </location>
</feature>
<dbReference type="PANTHER" id="PTHR30250">
    <property type="entry name" value="PST FAMILY PREDICTED COLANIC ACID TRANSPORTER"/>
    <property type="match status" value="1"/>
</dbReference>
<evidence type="ECO:0000313" key="7">
    <source>
        <dbReference type="EMBL" id="TDL42443.1"/>
    </source>
</evidence>
<evidence type="ECO:0000256" key="3">
    <source>
        <dbReference type="ARBA" id="ARBA00022692"/>
    </source>
</evidence>
<evidence type="ECO:0000256" key="4">
    <source>
        <dbReference type="ARBA" id="ARBA00022989"/>
    </source>
</evidence>
<comment type="subcellular location">
    <subcellularLocation>
        <location evidence="1">Cell membrane</location>
        <topology evidence="1">Multi-pass membrane protein</topology>
    </subcellularLocation>
</comment>
<evidence type="ECO:0000256" key="2">
    <source>
        <dbReference type="ARBA" id="ARBA00022475"/>
    </source>
</evidence>
<feature type="transmembrane region" description="Helical" evidence="6">
    <location>
        <begin position="7"/>
        <end position="29"/>
    </location>
</feature>
<proteinExistence type="predicted"/>
<dbReference type="PANTHER" id="PTHR30250:SF11">
    <property type="entry name" value="O-ANTIGEN TRANSPORTER-RELATED"/>
    <property type="match status" value="1"/>
</dbReference>
<protein>
    <recommendedName>
        <fullName evidence="9">Polysaccharide biosynthesis protein</fullName>
    </recommendedName>
</protein>
<evidence type="ECO:0000256" key="6">
    <source>
        <dbReference type="SAM" id="Phobius"/>
    </source>
</evidence>
<sequence length="405" mass="43343">MKLLKQFAWVSASRFAAAILQALTFIVIARESSPSIFGLFATFMGIALVVHTLFDLGISSYIVRTRAEDRASPEIPFTLRLYRVLGIGQGATLIGLGLVLSGTGGIDWFVFLPIALASAVERQTDVRLGLSLADGDIWKNVLIQLIRRTLTLTLTLTLVRYLPALVSYGISYFLGSTAGLVIAFALIHVGRISTTRTPLSRREIIRVSRPFWVNSLSAQLRNLDVLIVSMTSTAAAAGYYGAIARSISPLSMFSASLAAVIYPQAVRDRMSGTSTLTRPVLVVLAFLMIAYGVLAAGADMIVRLLLGDEYLPAVDGLRIVLLSLIFASLTAILTAILQAYRFEKVVGVISALTSILSLTGIFIGASLYGVTGAALGLAVAYVVQAVLMFACGGPILLGRRRGKHV</sequence>
<comment type="caution">
    <text evidence="7">The sequence shown here is derived from an EMBL/GenBank/DDBJ whole genome shotgun (WGS) entry which is preliminary data.</text>
</comment>
<dbReference type="Pfam" id="PF13440">
    <property type="entry name" value="Polysacc_synt_3"/>
    <property type="match status" value="1"/>
</dbReference>
<keyword evidence="3 6" id="KW-0812">Transmembrane</keyword>
<evidence type="ECO:0000256" key="5">
    <source>
        <dbReference type="ARBA" id="ARBA00023136"/>
    </source>
</evidence>
<dbReference type="RefSeq" id="WP_133410551.1">
    <property type="nucleotide sequence ID" value="NZ_SMZT01000004.1"/>
</dbReference>
<dbReference type="GO" id="GO:0005886">
    <property type="term" value="C:plasma membrane"/>
    <property type="evidence" value="ECO:0007669"/>
    <property type="project" value="UniProtKB-SubCell"/>
</dbReference>
<feature type="transmembrane region" description="Helical" evidence="6">
    <location>
        <begin position="374"/>
        <end position="397"/>
    </location>
</feature>
<feature type="transmembrane region" description="Helical" evidence="6">
    <location>
        <begin position="84"/>
        <end position="106"/>
    </location>
</feature>
<feature type="transmembrane region" description="Helical" evidence="6">
    <location>
        <begin position="317"/>
        <end position="338"/>
    </location>
</feature>
<evidence type="ECO:0008006" key="9">
    <source>
        <dbReference type="Google" id="ProtNLM"/>
    </source>
</evidence>
<dbReference type="GeneID" id="64347921"/>
<evidence type="ECO:0000313" key="8">
    <source>
        <dbReference type="Proteomes" id="UP000295163"/>
    </source>
</evidence>
<dbReference type="InterPro" id="IPR002797">
    <property type="entry name" value="Polysacc_synth"/>
</dbReference>
<feature type="transmembrane region" description="Helical" evidence="6">
    <location>
        <begin position="165"/>
        <end position="187"/>
    </location>
</feature>
<keyword evidence="4 6" id="KW-1133">Transmembrane helix</keyword>
<gene>
    <name evidence="7" type="ORF">E2R59_10880</name>
</gene>
<evidence type="ECO:0000256" key="1">
    <source>
        <dbReference type="ARBA" id="ARBA00004651"/>
    </source>
</evidence>